<dbReference type="Pfam" id="PF13399">
    <property type="entry name" value="LytR_C"/>
    <property type="match status" value="1"/>
</dbReference>
<evidence type="ECO:0000259" key="2">
    <source>
        <dbReference type="Pfam" id="PF13399"/>
    </source>
</evidence>
<organism evidence="3 4">
    <name type="scientific">Lacisediminihabitans changchengi</name>
    <dbReference type="NCBI Taxonomy" id="2787634"/>
    <lineage>
        <taxon>Bacteria</taxon>
        <taxon>Bacillati</taxon>
        <taxon>Actinomycetota</taxon>
        <taxon>Actinomycetes</taxon>
        <taxon>Micrococcales</taxon>
        <taxon>Microbacteriaceae</taxon>
        <taxon>Lacisediminihabitans</taxon>
    </lineage>
</organism>
<dbReference type="Proteomes" id="UP000636458">
    <property type="component" value="Unassembled WGS sequence"/>
</dbReference>
<protein>
    <submittedName>
        <fullName evidence="3">LytR C-terminal domain-containing protein</fullName>
    </submittedName>
</protein>
<name>A0A934SMS0_9MICO</name>
<dbReference type="EMBL" id="JAEPES010000004">
    <property type="protein sequence ID" value="MBK4348220.1"/>
    <property type="molecule type" value="Genomic_DNA"/>
</dbReference>
<evidence type="ECO:0000256" key="1">
    <source>
        <dbReference type="SAM" id="Phobius"/>
    </source>
</evidence>
<accession>A0A934SMS0</accession>
<keyword evidence="1" id="KW-0812">Transmembrane</keyword>
<keyword evidence="4" id="KW-1185">Reference proteome</keyword>
<feature type="transmembrane region" description="Helical" evidence="1">
    <location>
        <begin position="32"/>
        <end position="56"/>
    </location>
</feature>
<dbReference type="RefSeq" id="WP_200556449.1">
    <property type="nucleotide sequence ID" value="NZ_JAEPES010000004.1"/>
</dbReference>
<dbReference type="InterPro" id="IPR027381">
    <property type="entry name" value="LytR/CpsA/Psr_C"/>
</dbReference>
<keyword evidence="1" id="KW-0472">Membrane</keyword>
<reference evidence="3" key="1">
    <citation type="submission" date="2021-01" db="EMBL/GenBank/DDBJ databases">
        <title>Lacisediminihabitans sp. nov. strain G11-30, isolated from Antarctic Soil.</title>
        <authorList>
            <person name="Li J."/>
        </authorList>
    </citation>
    <scope>NUCLEOTIDE SEQUENCE</scope>
    <source>
        <strain evidence="3">G11-30</strain>
    </source>
</reference>
<evidence type="ECO:0000313" key="3">
    <source>
        <dbReference type="EMBL" id="MBK4348220.1"/>
    </source>
</evidence>
<gene>
    <name evidence="3" type="ORF">IV501_11290</name>
</gene>
<sequence>MATYQKDRFDSVPDDLLRTGAHRGPAKRGRGWIAFAWAALATGILVAGGLFGLAVVNGKLADIPFFAPAASETPAPAPTPTVEAKLDPAVAITILNGTTTTGLADKVGDELVTQGWGGAAEPKGTRANASTHDIKQTVVFYGDPANEAAAKALVLTLKVGTIQLSDAYPQSPLVVVLGSDYTLP</sequence>
<comment type="caution">
    <text evidence="3">The sequence shown here is derived from an EMBL/GenBank/DDBJ whole genome shotgun (WGS) entry which is preliminary data.</text>
</comment>
<keyword evidence="1" id="KW-1133">Transmembrane helix</keyword>
<dbReference type="Gene3D" id="3.30.70.2390">
    <property type="match status" value="1"/>
</dbReference>
<feature type="domain" description="LytR/CpsA/Psr regulator C-terminal" evidence="2">
    <location>
        <begin position="90"/>
        <end position="181"/>
    </location>
</feature>
<evidence type="ECO:0000313" key="4">
    <source>
        <dbReference type="Proteomes" id="UP000636458"/>
    </source>
</evidence>
<proteinExistence type="predicted"/>
<dbReference type="AlphaFoldDB" id="A0A934SMS0"/>